<organism evidence="3 4">
    <name type="scientific">Candidatus Kapaibacterium thiocyanatum</name>
    <dbReference type="NCBI Taxonomy" id="1895771"/>
    <lineage>
        <taxon>Bacteria</taxon>
        <taxon>Pseudomonadati</taxon>
        <taxon>Candidatus Kapaibacteriota</taxon>
        <taxon>Candidatus Kapaibacteriia</taxon>
        <taxon>Candidatus Kapaibacteriales</taxon>
        <taxon>Candidatus Kapaibacteriaceae</taxon>
        <taxon>Candidatus Kapaibacterium</taxon>
    </lineage>
</organism>
<dbReference type="Pfam" id="PF08327">
    <property type="entry name" value="AHSA1"/>
    <property type="match status" value="1"/>
</dbReference>
<dbReference type="InterPro" id="IPR023393">
    <property type="entry name" value="START-like_dom_sf"/>
</dbReference>
<sequence>MTSDNDIIVTHTFDAPRDLVFKAFMDPERIRNWWGPRDYTVVHCMIDPRPGGTFHYCMRSPEGQDYWGIATYRELVPGERIVFDDSFSDAEGNIVPAQHYGMSGNWPLKVLTTISLTEDAGRTMLTLRISRTPDNDAERELSKGGWVESFNRLEEYLAVR</sequence>
<reference evidence="3 4" key="1">
    <citation type="submission" date="2016-09" db="EMBL/GenBank/DDBJ databases">
        <title>Genome-resolved meta-omics ties microbial dynamics to process performance in biotechnology for thiocyanate degradation.</title>
        <authorList>
            <person name="Kantor R.S."/>
            <person name="Huddy R.J."/>
            <person name="Iyer R."/>
            <person name="Thomas B.C."/>
            <person name="Brown C.T."/>
            <person name="Anantharaman K."/>
            <person name="Tringe S."/>
            <person name="Hettich R.L."/>
            <person name="Harrison S.T."/>
            <person name="Banfield J.F."/>
        </authorList>
    </citation>
    <scope>NUCLEOTIDE SEQUENCE [LARGE SCALE GENOMIC DNA]</scope>
    <source>
        <strain evidence="3">59-99</strain>
    </source>
</reference>
<dbReference type="EMBL" id="MKVH01000021">
    <property type="protein sequence ID" value="OJX57834.1"/>
    <property type="molecule type" value="Genomic_DNA"/>
</dbReference>
<evidence type="ECO:0000259" key="2">
    <source>
        <dbReference type="Pfam" id="PF08327"/>
    </source>
</evidence>
<evidence type="ECO:0000313" key="3">
    <source>
        <dbReference type="EMBL" id="OJX57834.1"/>
    </source>
</evidence>
<comment type="caution">
    <text evidence="3">The sequence shown here is derived from an EMBL/GenBank/DDBJ whole genome shotgun (WGS) entry which is preliminary data.</text>
</comment>
<dbReference type="Proteomes" id="UP000184233">
    <property type="component" value="Unassembled WGS sequence"/>
</dbReference>
<protein>
    <recommendedName>
        <fullName evidence="2">Activator of Hsp90 ATPase homologue 1/2-like C-terminal domain-containing protein</fullName>
    </recommendedName>
</protein>
<comment type="similarity">
    <text evidence="1">Belongs to the AHA1 family.</text>
</comment>
<dbReference type="STRING" id="1895771.BGO89_07645"/>
<feature type="domain" description="Activator of Hsp90 ATPase homologue 1/2-like C-terminal" evidence="2">
    <location>
        <begin position="14"/>
        <end position="157"/>
    </location>
</feature>
<evidence type="ECO:0000256" key="1">
    <source>
        <dbReference type="ARBA" id="ARBA00006817"/>
    </source>
</evidence>
<name>A0A1M3KZA4_9BACT</name>
<dbReference type="Gene3D" id="3.30.530.20">
    <property type="match status" value="1"/>
</dbReference>
<dbReference type="InterPro" id="IPR013538">
    <property type="entry name" value="ASHA1/2-like_C"/>
</dbReference>
<dbReference type="AlphaFoldDB" id="A0A1M3KZA4"/>
<dbReference type="SUPFAM" id="SSF55961">
    <property type="entry name" value="Bet v1-like"/>
    <property type="match status" value="1"/>
</dbReference>
<proteinExistence type="inferred from homology"/>
<dbReference type="CDD" id="cd07814">
    <property type="entry name" value="SRPBCC_CalC_Aha1-like"/>
    <property type="match status" value="1"/>
</dbReference>
<gene>
    <name evidence="3" type="ORF">BGO89_07645</name>
</gene>
<accession>A0A1M3KZA4</accession>
<evidence type="ECO:0000313" key="4">
    <source>
        <dbReference type="Proteomes" id="UP000184233"/>
    </source>
</evidence>